<protein>
    <submittedName>
        <fullName evidence="6">Amidase</fullName>
    </submittedName>
</protein>
<keyword evidence="3" id="KW-0378">Hydrolase</keyword>
<comment type="cofactor">
    <cofactor evidence="1">
        <name>Zn(2+)</name>
        <dbReference type="ChEBI" id="CHEBI:29105"/>
    </cofactor>
</comment>
<name>A0A2W4WI48_9CYAN</name>
<dbReference type="PANTHER" id="PTHR35005">
    <property type="entry name" value="3-DEHYDRO-SCYLLO-INOSOSE HYDROLASE"/>
    <property type="match status" value="1"/>
</dbReference>
<evidence type="ECO:0000256" key="4">
    <source>
        <dbReference type="ARBA" id="ARBA00022833"/>
    </source>
</evidence>
<dbReference type="EMBL" id="QBML01000003">
    <property type="protein sequence ID" value="PZO44142.1"/>
    <property type="molecule type" value="Genomic_DNA"/>
</dbReference>
<evidence type="ECO:0000256" key="3">
    <source>
        <dbReference type="ARBA" id="ARBA00022801"/>
    </source>
</evidence>
<comment type="similarity">
    <text evidence="5">Belongs to the creatininase superfamily.</text>
</comment>
<reference evidence="6 7" key="2">
    <citation type="submission" date="2018-06" db="EMBL/GenBank/DDBJ databases">
        <title>Metagenomic assembly of (sub)arctic Cyanobacteria and their associated microbiome from non-axenic cultures.</title>
        <authorList>
            <person name="Baurain D."/>
        </authorList>
    </citation>
    <scope>NUCLEOTIDE SEQUENCE [LARGE SCALE GENOMIC DNA]</scope>
    <source>
        <strain evidence="6">ULC066bin1</strain>
    </source>
</reference>
<sequence length="240" mass="26658">MLLHLSTWQEVEAYLQRSQAVIIPIGSTEQHGPTGLIGTDFICAEAIARAVGEKADALVTSTLTLGMAEHHTGFAGTISLKPSTLTLVIHDVVRSLAKHGFKRFFFLNGHGGNIAVLKTAFTEIYNELPDVRCRLGNWWASNEIYKLVKDLYGNQEGYHATPSEIAVTMYLYPDAIKNAPLSESVNKDSRIYSPEEFRKRYPDGRMGSNPALATVEHGQQLFELSVKELVSQYNDFLAEI</sequence>
<evidence type="ECO:0000313" key="7">
    <source>
        <dbReference type="Proteomes" id="UP000249467"/>
    </source>
</evidence>
<dbReference type="GO" id="GO:0016811">
    <property type="term" value="F:hydrolase activity, acting on carbon-nitrogen (but not peptide) bonds, in linear amides"/>
    <property type="evidence" value="ECO:0007669"/>
    <property type="project" value="TreeGrafter"/>
</dbReference>
<dbReference type="SUPFAM" id="SSF102215">
    <property type="entry name" value="Creatininase"/>
    <property type="match status" value="1"/>
</dbReference>
<dbReference type="Pfam" id="PF02633">
    <property type="entry name" value="Creatininase"/>
    <property type="match status" value="1"/>
</dbReference>
<reference evidence="6 7" key="1">
    <citation type="submission" date="2018-04" db="EMBL/GenBank/DDBJ databases">
        <authorList>
            <person name="Go L.Y."/>
            <person name="Mitchell J.A."/>
        </authorList>
    </citation>
    <scope>NUCLEOTIDE SEQUENCE [LARGE SCALE GENOMIC DNA]</scope>
    <source>
        <strain evidence="6">ULC066bin1</strain>
    </source>
</reference>
<dbReference type="GO" id="GO:0009231">
    <property type="term" value="P:riboflavin biosynthetic process"/>
    <property type="evidence" value="ECO:0007669"/>
    <property type="project" value="TreeGrafter"/>
</dbReference>
<dbReference type="AlphaFoldDB" id="A0A2W4WI48"/>
<dbReference type="InterPro" id="IPR003785">
    <property type="entry name" value="Creatininase/forma_Hydrolase"/>
</dbReference>
<evidence type="ECO:0000256" key="1">
    <source>
        <dbReference type="ARBA" id="ARBA00001947"/>
    </source>
</evidence>
<dbReference type="GO" id="GO:0046872">
    <property type="term" value="F:metal ion binding"/>
    <property type="evidence" value="ECO:0007669"/>
    <property type="project" value="UniProtKB-KW"/>
</dbReference>
<dbReference type="Proteomes" id="UP000249467">
    <property type="component" value="Unassembled WGS sequence"/>
</dbReference>
<dbReference type="PANTHER" id="PTHR35005:SF1">
    <property type="entry name" value="2-AMINO-5-FORMYLAMINO-6-RIBOSYLAMINOPYRIMIDIN-4(3H)-ONE 5'-MONOPHOSPHATE DEFORMYLASE"/>
    <property type="match status" value="1"/>
</dbReference>
<dbReference type="InterPro" id="IPR024087">
    <property type="entry name" value="Creatininase-like_sf"/>
</dbReference>
<dbReference type="Gene3D" id="3.40.50.10310">
    <property type="entry name" value="Creatininase"/>
    <property type="match status" value="1"/>
</dbReference>
<comment type="caution">
    <text evidence="6">The sequence shown here is derived from an EMBL/GenBank/DDBJ whole genome shotgun (WGS) entry which is preliminary data.</text>
</comment>
<organism evidence="6 7">
    <name type="scientific">Pseudanabaena frigida</name>
    <dbReference type="NCBI Taxonomy" id="945775"/>
    <lineage>
        <taxon>Bacteria</taxon>
        <taxon>Bacillati</taxon>
        <taxon>Cyanobacteriota</taxon>
        <taxon>Cyanophyceae</taxon>
        <taxon>Pseudanabaenales</taxon>
        <taxon>Pseudanabaenaceae</taxon>
        <taxon>Pseudanabaena</taxon>
    </lineage>
</organism>
<evidence type="ECO:0000256" key="5">
    <source>
        <dbReference type="ARBA" id="ARBA00024029"/>
    </source>
</evidence>
<proteinExistence type="inferred from homology"/>
<accession>A0A2W4WI48</accession>
<evidence type="ECO:0000256" key="2">
    <source>
        <dbReference type="ARBA" id="ARBA00022723"/>
    </source>
</evidence>
<evidence type="ECO:0000313" key="6">
    <source>
        <dbReference type="EMBL" id="PZO44142.1"/>
    </source>
</evidence>
<gene>
    <name evidence="6" type="ORF">DCF19_02750</name>
</gene>
<keyword evidence="2" id="KW-0479">Metal-binding</keyword>
<keyword evidence="4" id="KW-0862">Zinc</keyword>